<evidence type="ECO:0000313" key="4">
    <source>
        <dbReference type="Proteomes" id="UP001153954"/>
    </source>
</evidence>
<protein>
    <recommendedName>
        <fullName evidence="2">E3 ubiquitin-protein ligase DCST1-like C-terminal domain-containing protein</fullName>
    </recommendedName>
</protein>
<evidence type="ECO:0000256" key="1">
    <source>
        <dbReference type="SAM" id="MobiDB-lite"/>
    </source>
</evidence>
<reference evidence="3" key="1">
    <citation type="submission" date="2022-03" db="EMBL/GenBank/DDBJ databases">
        <authorList>
            <person name="Tunstrom K."/>
        </authorList>
    </citation>
    <scope>NUCLEOTIDE SEQUENCE</scope>
</reference>
<accession>A0AAU9UH33</accession>
<dbReference type="AlphaFoldDB" id="A0AAU9UH33"/>
<feature type="compositionally biased region" description="Basic and acidic residues" evidence="1">
    <location>
        <begin position="66"/>
        <end position="89"/>
    </location>
</feature>
<organism evidence="3 4">
    <name type="scientific">Euphydryas editha</name>
    <name type="common">Edith's checkerspot</name>
    <dbReference type="NCBI Taxonomy" id="104508"/>
    <lineage>
        <taxon>Eukaryota</taxon>
        <taxon>Metazoa</taxon>
        <taxon>Ecdysozoa</taxon>
        <taxon>Arthropoda</taxon>
        <taxon>Hexapoda</taxon>
        <taxon>Insecta</taxon>
        <taxon>Pterygota</taxon>
        <taxon>Neoptera</taxon>
        <taxon>Endopterygota</taxon>
        <taxon>Lepidoptera</taxon>
        <taxon>Glossata</taxon>
        <taxon>Ditrysia</taxon>
        <taxon>Papilionoidea</taxon>
        <taxon>Nymphalidae</taxon>
        <taxon>Nymphalinae</taxon>
        <taxon>Euphydryas</taxon>
    </lineage>
</organism>
<feature type="region of interest" description="Disordered" evidence="1">
    <location>
        <begin position="46"/>
        <end position="121"/>
    </location>
</feature>
<sequence>MFCTDLSTFSCDTLKCPGVYCVRCFTDIGRLCTICLSPKDYGDMSDVSLEKGSSDESDNTDEEVDMKENKLKGTEKERLIKKSKPDKTNMQKMSYKQNNNENNQDTSLLPNNGKDGDRDKVYDNPIDLTKSIDVNMKTNVVEKQESEINTEFPTIKLSHESKCIDKDDKESVKLSSRKKLAKQLKCSKRSNNQRSVKKLKYNKKGQTLLNTKLNVRNPFFQHNLVNMRCVQFSQDYPFISSYKNKLKYRKKRSVSYKIGIIKHLRMQRRIKNKKIRKRKQKEIFTHNEKNKSDKIENLYNSIFTQSKNCKDTHNDNDTQINCKNIANNLNSDKANNDVKRFTKHKYTIKRSYQGIRRFLKFYSSYVNAISDSKKRCKLRKYKIETKIKFRRRNKKIVNDVDDNSGKNRRIKNYKKSYGIIAYLWHRLKVKFYELPLKNKLKSDLSIPLKENDNNRNINIQELLDYKNDFSNRTEDNFSDTEDLYEKKSEKSVITEAKNIKSNVANNLFVTEQKQENNNLNSTNTVISSELDESINNNVKSSSEVSESCSLTVSTFSLSYDTKDRTTLSKIVDFKDLTKQVETRSDKIKVKAESNKGKKRKKSLFLNARSLKNDWWSPIPDKRIQ</sequence>
<keyword evidence="4" id="KW-1185">Reference proteome</keyword>
<feature type="domain" description="E3 ubiquitin-protein ligase DCST1-like C-terminal" evidence="2">
    <location>
        <begin position="8"/>
        <end position="38"/>
    </location>
</feature>
<dbReference type="EMBL" id="CAKOGL010000017">
    <property type="protein sequence ID" value="CAH2097132.1"/>
    <property type="molecule type" value="Genomic_DNA"/>
</dbReference>
<proteinExistence type="predicted"/>
<gene>
    <name evidence="3" type="ORF">EEDITHA_LOCUS12392</name>
</gene>
<dbReference type="InterPro" id="IPR058842">
    <property type="entry name" value="DCST1_C"/>
</dbReference>
<comment type="caution">
    <text evidence="3">The sequence shown here is derived from an EMBL/GenBank/DDBJ whole genome shotgun (WGS) entry which is preliminary data.</text>
</comment>
<name>A0AAU9UH33_EUPED</name>
<dbReference type="Proteomes" id="UP001153954">
    <property type="component" value="Unassembled WGS sequence"/>
</dbReference>
<evidence type="ECO:0000259" key="2">
    <source>
        <dbReference type="Pfam" id="PF26037"/>
    </source>
</evidence>
<dbReference type="Pfam" id="PF26037">
    <property type="entry name" value="zf-RING_DCST1_C"/>
    <property type="match status" value="1"/>
</dbReference>
<feature type="compositionally biased region" description="Acidic residues" evidence="1">
    <location>
        <begin position="55"/>
        <end position="65"/>
    </location>
</feature>
<evidence type="ECO:0000313" key="3">
    <source>
        <dbReference type="EMBL" id="CAH2097132.1"/>
    </source>
</evidence>
<feature type="compositionally biased region" description="Polar residues" evidence="1">
    <location>
        <begin position="90"/>
        <end position="110"/>
    </location>
</feature>